<keyword evidence="5" id="KW-0479">Metal-binding</keyword>
<sequence length="441" mass="50197">MPQKTPRQQETDEAVELIAMMRVLEAVQEDDDPITAAAEEDGADMPISQLLVLGLISLHSQRYLAERRAIPKGNIMDVLLVNWKNDFPDFFRSYLRVTSATFDALVAAIKDDLVFHNNSDTAGQLPVESQLAITLYRFGHYGNGVSVRKVGLQLGVGFGTVVKSTRRVIAALCRDRVRKAAIRWPTEEEKERSKQWVEEHSCTAWRDGWPFVDGTLIPLYARPAHFGNNWFDRKSNYSLNLQLITTADLQIIDYGVGLPGSQHDATAWKKTRIPSEFDILLPNGEWIWADSAYPLQTWLMAPYKAPAKFEGSNEVFNYYVANVRVCSEHAVGYLKGRFSSLRGLRLWIDDRDRIAFATYWIIVCMVVDNFAMVHERDINMDTDAFFLEGIQQVQSDKAHDTALDADARDKELAVAEARRTEIKELLFGYLHSLEEEEEDNN</sequence>
<dbReference type="InterPro" id="IPR027806">
    <property type="entry name" value="HARBI1_dom"/>
</dbReference>
<keyword evidence="6" id="KW-0378">Hydrolase</keyword>
<dbReference type="PANTHER" id="PTHR22930:SF85">
    <property type="entry name" value="GH03217P-RELATED"/>
    <property type="match status" value="1"/>
</dbReference>
<evidence type="ECO:0000259" key="8">
    <source>
        <dbReference type="Pfam" id="PF13359"/>
    </source>
</evidence>
<dbReference type="Proteomes" id="UP000815677">
    <property type="component" value="Unassembled WGS sequence"/>
</dbReference>
<keyword evidence="7" id="KW-0539">Nucleus</keyword>
<evidence type="ECO:0000256" key="1">
    <source>
        <dbReference type="ARBA" id="ARBA00001968"/>
    </source>
</evidence>
<evidence type="ECO:0000256" key="3">
    <source>
        <dbReference type="ARBA" id="ARBA00006958"/>
    </source>
</evidence>
<evidence type="ECO:0000313" key="9">
    <source>
        <dbReference type="EMBL" id="GAT51887.1"/>
    </source>
</evidence>
<evidence type="ECO:0000256" key="2">
    <source>
        <dbReference type="ARBA" id="ARBA00004123"/>
    </source>
</evidence>
<organism evidence="9 10">
    <name type="scientific">Mycena chlorophos</name>
    <name type="common">Agaric fungus</name>
    <name type="synonym">Agaricus chlorophos</name>
    <dbReference type="NCBI Taxonomy" id="658473"/>
    <lineage>
        <taxon>Eukaryota</taxon>
        <taxon>Fungi</taxon>
        <taxon>Dikarya</taxon>
        <taxon>Basidiomycota</taxon>
        <taxon>Agaricomycotina</taxon>
        <taxon>Agaricomycetes</taxon>
        <taxon>Agaricomycetidae</taxon>
        <taxon>Agaricales</taxon>
        <taxon>Marasmiineae</taxon>
        <taxon>Mycenaceae</taxon>
        <taxon>Mycena</taxon>
    </lineage>
</organism>
<keyword evidence="4" id="KW-0540">Nuclease</keyword>
<name>A0ABQ0LLB7_MYCCL</name>
<dbReference type="EMBL" id="DF847446">
    <property type="protein sequence ID" value="GAT51887.1"/>
    <property type="molecule type" value="Genomic_DNA"/>
</dbReference>
<comment type="cofactor">
    <cofactor evidence="1">
        <name>a divalent metal cation</name>
        <dbReference type="ChEBI" id="CHEBI:60240"/>
    </cofactor>
</comment>
<accession>A0ABQ0LLB7</accession>
<comment type="similarity">
    <text evidence="3">Belongs to the HARBI1 family.</text>
</comment>
<reference evidence="9" key="1">
    <citation type="submission" date="2014-09" db="EMBL/GenBank/DDBJ databases">
        <title>Genome sequence of the luminous mushroom Mycena chlorophos for searching fungal bioluminescence genes.</title>
        <authorList>
            <person name="Tanaka Y."/>
            <person name="Kasuga D."/>
            <person name="Oba Y."/>
            <person name="Hase S."/>
            <person name="Sato K."/>
            <person name="Oba Y."/>
            <person name="Sakakibara Y."/>
        </authorList>
    </citation>
    <scope>NUCLEOTIDE SEQUENCE</scope>
</reference>
<evidence type="ECO:0000313" key="10">
    <source>
        <dbReference type="Proteomes" id="UP000815677"/>
    </source>
</evidence>
<evidence type="ECO:0000256" key="7">
    <source>
        <dbReference type="ARBA" id="ARBA00023242"/>
    </source>
</evidence>
<protein>
    <recommendedName>
        <fullName evidence="8">DDE Tnp4 domain-containing protein</fullName>
    </recommendedName>
</protein>
<evidence type="ECO:0000256" key="6">
    <source>
        <dbReference type="ARBA" id="ARBA00022801"/>
    </source>
</evidence>
<gene>
    <name evidence="9" type="ORF">MCHLO_08990</name>
</gene>
<evidence type="ECO:0000256" key="4">
    <source>
        <dbReference type="ARBA" id="ARBA00022722"/>
    </source>
</evidence>
<dbReference type="InterPro" id="IPR045249">
    <property type="entry name" value="HARBI1-like"/>
</dbReference>
<comment type="subcellular location">
    <subcellularLocation>
        <location evidence="2">Nucleus</location>
    </subcellularLocation>
</comment>
<evidence type="ECO:0000256" key="5">
    <source>
        <dbReference type="ARBA" id="ARBA00022723"/>
    </source>
</evidence>
<proteinExistence type="inferred from homology"/>
<dbReference type="PANTHER" id="PTHR22930">
    <property type="match status" value="1"/>
</dbReference>
<feature type="domain" description="DDE Tnp4" evidence="8">
    <location>
        <begin position="212"/>
        <end position="368"/>
    </location>
</feature>
<keyword evidence="10" id="KW-1185">Reference proteome</keyword>
<dbReference type="Pfam" id="PF13359">
    <property type="entry name" value="DDE_Tnp_4"/>
    <property type="match status" value="1"/>
</dbReference>